<proteinExistence type="predicted"/>
<evidence type="ECO:0000313" key="1">
    <source>
        <dbReference type="EMBL" id="TWR88999.1"/>
    </source>
</evidence>
<organism evidence="1 2">
    <name type="scientific">Pseudomonas saxonica</name>
    <dbReference type="NCBI Taxonomy" id="2600598"/>
    <lineage>
        <taxon>Bacteria</taxon>
        <taxon>Pseudomonadati</taxon>
        <taxon>Pseudomonadota</taxon>
        <taxon>Gammaproteobacteria</taxon>
        <taxon>Pseudomonadales</taxon>
        <taxon>Pseudomonadaceae</taxon>
        <taxon>Pseudomonas</taxon>
    </lineage>
</organism>
<reference evidence="1 2" key="1">
    <citation type="submission" date="2019-06" db="EMBL/GenBank/DDBJ databases">
        <title>Pseudomonas bimorpha sp. nov. isolated from bovine raw milk and skim milk concentrate.</title>
        <authorList>
            <person name="Hofmann K."/>
            <person name="Huptas C."/>
            <person name="Doll E."/>
            <person name="Scherer S."/>
            <person name="Wenning M."/>
        </authorList>
    </citation>
    <scope>NUCLEOTIDE SEQUENCE [LARGE SCALE GENOMIC DNA]</scope>
    <source>
        <strain evidence="1 2">DSM 108990</strain>
    </source>
</reference>
<name>A0A5C5PWA8_9PSED</name>
<dbReference type="OrthoDB" id="7004623at2"/>
<dbReference type="Proteomes" id="UP000317901">
    <property type="component" value="Unassembled WGS sequence"/>
</dbReference>
<protein>
    <submittedName>
        <fullName evidence="1">Uncharacterized protein</fullName>
    </submittedName>
</protein>
<comment type="caution">
    <text evidence="1">The sequence shown here is derived from an EMBL/GenBank/DDBJ whole genome shotgun (WGS) entry which is preliminary data.</text>
</comment>
<accession>A0A5C5PWA8</accession>
<evidence type="ECO:0000313" key="2">
    <source>
        <dbReference type="Proteomes" id="UP000317901"/>
    </source>
</evidence>
<dbReference type="EMBL" id="VFIP01000028">
    <property type="protein sequence ID" value="TWR88999.1"/>
    <property type="molecule type" value="Genomic_DNA"/>
</dbReference>
<gene>
    <name evidence="1" type="ORF">FJD37_14775</name>
</gene>
<dbReference type="RefSeq" id="WP_122785004.1">
    <property type="nucleotide sequence ID" value="NZ_VFIP01000028.1"/>
</dbReference>
<sequence>MDAIKVGGTWVSFVEGLSREDKQDVQDCLLYAELRANSEGIEGFVWLSHYQSTLLTLGFNLQSYIVDRPILVLDIRQVDEYAVEVSGVQSTQRLAQSLGDVFDAMPIRQDALSYLRHPVDNAQTRHYQCVPCEKTQEGHVIVFVCGLALSCQRARARGRTHDVYLNAKGGAFVLNRTIYARHRAQVQEAVRQAAAHMVSVIEI</sequence>
<dbReference type="AlphaFoldDB" id="A0A5C5PWA8"/>